<evidence type="ECO:0000256" key="7">
    <source>
        <dbReference type="ARBA" id="ARBA00023136"/>
    </source>
</evidence>
<name>A0A4V2W229_9PAST</name>
<feature type="transmembrane region" description="Helical" evidence="9">
    <location>
        <begin position="245"/>
        <end position="269"/>
    </location>
</feature>
<comment type="function">
    <text evidence="8">Part of the ABC transporter complex CysAWTP (TC 3.A.1.6.1) involved in sulfate/thiosulfate import. Probably responsible for the translocation of the substrate across the membrane.</text>
</comment>
<reference evidence="12 14" key="2">
    <citation type="submission" date="2019-05" db="EMBL/GenBank/DDBJ databases">
        <title>Pasteurellaceae isolates from reptiles.</title>
        <authorList>
            <person name="Bojesen A.M."/>
            <person name="Lund E."/>
        </authorList>
    </citation>
    <scope>NUCLEOTIDE SEQUENCE [LARGE SCALE GENOMIC DNA]</scope>
    <source>
        <strain evidence="12 14">ELNT2x</strain>
    </source>
</reference>
<evidence type="ECO:0000256" key="3">
    <source>
        <dbReference type="ARBA" id="ARBA00022448"/>
    </source>
</evidence>
<evidence type="ECO:0000313" key="13">
    <source>
        <dbReference type="Proteomes" id="UP000294619"/>
    </source>
</evidence>
<dbReference type="GO" id="GO:0005886">
    <property type="term" value="C:plasma membrane"/>
    <property type="evidence" value="ECO:0007669"/>
    <property type="project" value="UniProtKB-SubCell"/>
</dbReference>
<dbReference type="EMBL" id="VDGV01000110">
    <property type="protein sequence ID" value="TNG88750.1"/>
    <property type="molecule type" value="Genomic_DNA"/>
</dbReference>
<dbReference type="EMBL" id="SMCP01000006">
    <property type="protein sequence ID" value="TCV86489.1"/>
    <property type="molecule type" value="Genomic_DNA"/>
</dbReference>
<evidence type="ECO:0000256" key="5">
    <source>
        <dbReference type="ARBA" id="ARBA00022989"/>
    </source>
</evidence>
<dbReference type="Gene3D" id="1.10.3720.10">
    <property type="entry name" value="MetI-like"/>
    <property type="match status" value="1"/>
</dbReference>
<dbReference type="PROSITE" id="PS50928">
    <property type="entry name" value="ABC_TM1"/>
    <property type="match status" value="1"/>
</dbReference>
<dbReference type="SUPFAM" id="SSF161098">
    <property type="entry name" value="MetI-like"/>
    <property type="match status" value="1"/>
</dbReference>
<proteinExistence type="inferred from homology"/>
<feature type="transmembrane region" description="Helical" evidence="9">
    <location>
        <begin position="98"/>
        <end position="120"/>
    </location>
</feature>
<comment type="similarity">
    <text evidence="9">Belongs to the binding-protein-dependent transport system permease family. CysTW subfamily.</text>
</comment>
<gene>
    <name evidence="12" type="primary">cysT</name>
    <name evidence="11" type="ORF">EDC16_10638</name>
    <name evidence="12" type="ORF">FHQ21_10815</name>
</gene>
<reference evidence="11 13" key="1">
    <citation type="submission" date="2019-03" db="EMBL/GenBank/DDBJ databases">
        <title>Genomic Encyclopedia of Type Strains, Phase IV (KMG-IV): sequencing the most valuable type-strain genomes for metagenomic binning, comparative biology and taxonomic classification.</title>
        <authorList>
            <person name="Goeker M."/>
        </authorList>
    </citation>
    <scope>NUCLEOTIDE SEQUENCE [LARGE SCALE GENOMIC DNA]</scope>
    <source>
        <strain evidence="11 13">DSM 28140</strain>
    </source>
</reference>
<accession>A0A4V2W229</accession>
<comment type="subunit">
    <text evidence="2">The complex is composed of two ATP-binding proteins (CysA), two transmembrane proteins (CysT and CysW) and a solute-binding protein (CysP).</text>
</comment>
<protein>
    <recommendedName>
        <fullName evidence="9">Sulfate transport system permease protein CysT</fullName>
    </recommendedName>
</protein>
<feature type="transmembrane region" description="Helical" evidence="9">
    <location>
        <begin position="212"/>
        <end position="233"/>
    </location>
</feature>
<dbReference type="AlphaFoldDB" id="A0A4V2W229"/>
<feature type="transmembrane region" description="Helical" evidence="9">
    <location>
        <begin position="132"/>
        <end position="156"/>
    </location>
</feature>
<dbReference type="Pfam" id="PF00528">
    <property type="entry name" value="BPD_transp_1"/>
    <property type="match status" value="1"/>
</dbReference>
<keyword evidence="14" id="KW-1185">Reference proteome</keyword>
<feature type="transmembrane region" description="Helical" evidence="9">
    <location>
        <begin position="21"/>
        <end position="42"/>
    </location>
</feature>
<comment type="subcellular location">
    <subcellularLocation>
        <location evidence="1">Cell membrane</location>
        <topology evidence="1">Multi-pass membrane protein</topology>
    </subcellularLocation>
</comment>
<feature type="transmembrane region" description="Helical" evidence="9">
    <location>
        <begin position="62"/>
        <end position="86"/>
    </location>
</feature>
<keyword evidence="4 9" id="KW-0812">Transmembrane</keyword>
<keyword evidence="5 9" id="KW-1133">Transmembrane helix</keyword>
<dbReference type="NCBIfam" id="TIGR02139">
    <property type="entry name" value="permease_CysT"/>
    <property type="match status" value="1"/>
</dbReference>
<evidence type="ECO:0000313" key="11">
    <source>
        <dbReference type="EMBL" id="TCV86489.1"/>
    </source>
</evidence>
<feature type="domain" description="ABC transmembrane type-1" evidence="10">
    <location>
        <begin position="60"/>
        <end position="261"/>
    </location>
</feature>
<dbReference type="PANTHER" id="PTHR30406:SF8">
    <property type="entry name" value="SULFATE TRANSPORT SYSTEM PERMEASE PROTEIN CYST"/>
    <property type="match status" value="1"/>
</dbReference>
<dbReference type="GO" id="GO:0015419">
    <property type="term" value="F:ABC-type sulfate transporter activity"/>
    <property type="evidence" value="ECO:0007669"/>
    <property type="project" value="UniProtKB-UniRule"/>
</dbReference>
<evidence type="ECO:0000259" key="10">
    <source>
        <dbReference type="PROSITE" id="PS50928"/>
    </source>
</evidence>
<dbReference type="InterPro" id="IPR000515">
    <property type="entry name" value="MetI-like"/>
</dbReference>
<dbReference type="Proteomes" id="UP000305526">
    <property type="component" value="Unassembled WGS sequence"/>
</dbReference>
<dbReference type="InterPro" id="IPR005667">
    <property type="entry name" value="Sulph_transpt2"/>
</dbReference>
<comment type="function">
    <text evidence="9">Part of the ABC transporter complex (TC 3.A.1.6.1) involved in sulfate/thiosulfate import.</text>
</comment>
<keyword evidence="7 9" id="KW-0472">Membrane</keyword>
<evidence type="ECO:0000256" key="2">
    <source>
        <dbReference type="ARBA" id="ARBA00011779"/>
    </source>
</evidence>
<organism evidence="11 13">
    <name type="scientific">Testudinibacter aquarius</name>
    <dbReference type="NCBI Taxonomy" id="1524974"/>
    <lineage>
        <taxon>Bacteria</taxon>
        <taxon>Pseudomonadati</taxon>
        <taxon>Pseudomonadota</taxon>
        <taxon>Gammaproteobacteria</taxon>
        <taxon>Pasteurellales</taxon>
        <taxon>Pasteurellaceae</taxon>
        <taxon>Testudinibacter</taxon>
    </lineage>
</organism>
<evidence type="ECO:0000313" key="14">
    <source>
        <dbReference type="Proteomes" id="UP000305526"/>
    </source>
</evidence>
<comment type="caution">
    <text evidence="11">The sequence shown here is derived from an EMBL/GenBank/DDBJ whole genome shotgun (WGS) entry which is preliminary data.</text>
</comment>
<evidence type="ECO:0000256" key="9">
    <source>
        <dbReference type="RuleBase" id="RU366001"/>
    </source>
</evidence>
<evidence type="ECO:0000256" key="1">
    <source>
        <dbReference type="ARBA" id="ARBA00004651"/>
    </source>
</evidence>
<keyword evidence="6 9" id="KW-0764">Sulfate transport</keyword>
<dbReference type="NCBIfam" id="TIGR00969">
    <property type="entry name" value="3a0106s02"/>
    <property type="match status" value="1"/>
</dbReference>
<dbReference type="PANTHER" id="PTHR30406">
    <property type="entry name" value="SULFATE TRANSPORT SYSTEM PERMEASE PROTEIN"/>
    <property type="match status" value="1"/>
</dbReference>
<dbReference type="RefSeq" id="WP_132966992.1">
    <property type="nucleotide sequence ID" value="NZ_LEKL01000029.1"/>
</dbReference>
<evidence type="ECO:0000313" key="12">
    <source>
        <dbReference type="EMBL" id="TNG88750.1"/>
    </source>
</evidence>
<evidence type="ECO:0000256" key="8">
    <source>
        <dbReference type="ARBA" id="ARBA00025323"/>
    </source>
</evidence>
<evidence type="ECO:0000256" key="6">
    <source>
        <dbReference type="ARBA" id="ARBA00023032"/>
    </source>
</evidence>
<dbReference type="FunFam" id="1.10.3720.10:FF:000004">
    <property type="entry name" value="Sulfate transport system permease protein CysT"/>
    <property type="match status" value="1"/>
</dbReference>
<sequence>MKWLKTSAVLPGFKSSLTITLLWVGGMVILPFVMLLLTTLQLEWHQFWQTVTNQRVLASIGLSLKLALFATMLNVVFGTIVAWVLVRYQFRGKALLNALIDLPFALPTAVAGIVLASLYAPNGLFGQLFAPLGIKIAFTPLGIAIALVFVSFPFIVRAVQPLLSELDSSLEEAATTLGANRFTIVRRVILPALYPALIGGAGMGLARSLGEYGSVIFIAGNLPLVSEIAPLIIMSKLDIYDMQGAAAVAFLMLLLAFLLLLTVNLWQWYLNRHTLSK</sequence>
<dbReference type="Proteomes" id="UP000294619">
    <property type="component" value="Unassembled WGS sequence"/>
</dbReference>
<dbReference type="InterPro" id="IPR035906">
    <property type="entry name" value="MetI-like_sf"/>
</dbReference>
<dbReference type="CDD" id="cd06261">
    <property type="entry name" value="TM_PBP2"/>
    <property type="match status" value="1"/>
</dbReference>
<feature type="transmembrane region" description="Helical" evidence="9">
    <location>
        <begin position="188"/>
        <end position="206"/>
    </location>
</feature>
<evidence type="ECO:0000256" key="4">
    <source>
        <dbReference type="ARBA" id="ARBA00022692"/>
    </source>
</evidence>
<keyword evidence="3 9" id="KW-0813">Transport</keyword>
<dbReference type="InterPro" id="IPR011865">
    <property type="entry name" value="CysT_permease"/>
</dbReference>